<dbReference type="InterPro" id="IPR027417">
    <property type="entry name" value="P-loop_NTPase"/>
</dbReference>
<dbReference type="PROSITE" id="PS51194">
    <property type="entry name" value="HELICASE_CTER"/>
    <property type="match status" value="1"/>
</dbReference>
<dbReference type="InterPro" id="IPR001650">
    <property type="entry name" value="Helicase_C-like"/>
</dbReference>
<dbReference type="HOGENOM" id="CLU_001832_5_6_9"/>
<dbReference type="Pfam" id="PF00270">
    <property type="entry name" value="DEAD"/>
    <property type="match status" value="1"/>
</dbReference>
<name>G7W137_PAETH</name>
<dbReference type="KEGG" id="pta:HPL003_18930"/>
<keyword evidence="3 7" id="KW-0347">Helicase</keyword>
<evidence type="ECO:0000313" key="8">
    <source>
        <dbReference type="Proteomes" id="UP000005876"/>
    </source>
</evidence>
<dbReference type="SMART" id="SM00487">
    <property type="entry name" value="DEXDc"/>
    <property type="match status" value="1"/>
</dbReference>
<dbReference type="InterPro" id="IPR049614">
    <property type="entry name" value="HrpB_DEXH"/>
</dbReference>
<dbReference type="CDD" id="cd18791">
    <property type="entry name" value="SF2_C_RHA"/>
    <property type="match status" value="1"/>
</dbReference>
<dbReference type="InterPro" id="IPR010225">
    <property type="entry name" value="HrpB"/>
</dbReference>
<feature type="domain" description="Helicase ATP-binding" evidence="5">
    <location>
        <begin position="35"/>
        <end position="199"/>
    </location>
</feature>
<reference evidence="7 8" key="3">
    <citation type="journal article" date="2012" name="J. Bacteriol.">
        <title>Genome Sequence of Paenibacillus terrae HPL-003, a Xylanase-Producing Bacterium Isolated from Soil Found in Forest Residue.</title>
        <authorList>
            <person name="Shin S.H."/>
            <person name="Kim S."/>
            <person name="Kim J.Y."/>
            <person name="Song H.Y."/>
            <person name="Cho S.J."/>
            <person name="Kim D.R."/>
            <person name="Lee K.I."/>
            <person name="Lim H.K."/>
            <person name="Park N.J."/>
            <person name="Hwang I.T."/>
            <person name="Yang K.S."/>
        </authorList>
    </citation>
    <scope>NUCLEOTIDE SEQUENCE [LARGE SCALE GENOMIC DNA]</scope>
    <source>
        <strain evidence="7 8">HPL-003</strain>
    </source>
</reference>
<keyword evidence="1" id="KW-0547">Nucleotide-binding</keyword>
<dbReference type="PANTHER" id="PTHR43519:SF1">
    <property type="entry name" value="ATP-DEPENDENT RNA HELICASE HRPB"/>
    <property type="match status" value="1"/>
</dbReference>
<evidence type="ECO:0000256" key="1">
    <source>
        <dbReference type="ARBA" id="ARBA00022741"/>
    </source>
</evidence>
<dbReference type="GO" id="GO:0016787">
    <property type="term" value="F:hydrolase activity"/>
    <property type="evidence" value="ECO:0007669"/>
    <property type="project" value="UniProtKB-KW"/>
</dbReference>
<sequence>MHNTIGIRFTHLRIIGEIALTDKQLPIIQIIPELKNALQSHPAAVLIAQPGAGKTTVTPLELLHESWLVGQKMLMLEPRRLAARAAAAQMAKALGEQTGQTVGYRVRMDTKVGLNTRIEVVTEGVLTRMLQNDQALEGIGLIIFDEFHERSLHADLGLALALQSQALLRPDLKILIMSATLEAEPVCRLLGDAPLLECPGMVFPVETLHMSKPSSATLESFTAETVDKALHAHEGDLLVFLPGAREIHRTERELASRKLPAHVKVIPLYGSMKLEQQDEAIRPSADGSRKVVLATSIAESSLTIAGITVVIDSGLSRESVFSARTGMSRLTTAKVSKASADQRRGRAGRLQPGVCYRLWSAQEHAALPDASRPEIAAADLAPLALELAAWGVREPAELAWLDAPPEAAYRQATGLLRQLGCLDAAADGTAGGITAHGREVSALGAHPRLGHMLLRAANLGLAATASRLAALLQERDPFRNHGGTDLRPRLDALREAAHARSTHSLLRAADDTVIRRIVQESRQLLATLPKAAAGQDEPDGSGACGLLLAFAYPDRIAQGRGDGRFLLSGGRGARLRQVEWMSRSSYLVAAEVDDEGADGAIQLAAPIELQELIEHCSELLLEKANVYWDSSASAVRARKVLQLGSLVLKETSYERPPTEEIAVALMQGVRERGLKLLSWNRQTRQLQARLIFMHFSAPKDWPDSTEPALLDSLDSWLLPFALGAKNVSDLQRLDGAALLLGRLDWEQRQQLEQEAPTHIRVPSGSRIPVDYSNPEAPALAVRLQELFGMRDTPRIGRGHVPIVLHLLSPAQRPVQVTSDLSSFWSEAYFEVKKDLKGRYPKHYWPDDPLEAVATHRAKPKR</sequence>
<dbReference type="InterPro" id="IPR011545">
    <property type="entry name" value="DEAD/DEAH_box_helicase_dom"/>
</dbReference>
<evidence type="ECO:0000259" key="5">
    <source>
        <dbReference type="PROSITE" id="PS51192"/>
    </source>
</evidence>
<dbReference type="NCBIfam" id="TIGR01970">
    <property type="entry name" value="DEAH_box_HrpB"/>
    <property type="match status" value="1"/>
</dbReference>
<proteinExistence type="predicted"/>
<evidence type="ECO:0000313" key="7">
    <source>
        <dbReference type="EMBL" id="AET60526.1"/>
    </source>
</evidence>
<evidence type="ECO:0000256" key="2">
    <source>
        <dbReference type="ARBA" id="ARBA00022801"/>
    </source>
</evidence>
<keyword evidence="4" id="KW-0067">ATP-binding</keyword>
<reference key="2">
    <citation type="submission" date="2011-11" db="EMBL/GenBank/DDBJ databases">
        <authorList>
            <person name="Shin S.H."/>
            <person name="Kim S."/>
            <person name="Kim J.Y."/>
        </authorList>
    </citation>
    <scope>NUCLEOTIDE SEQUENCE</scope>
    <source>
        <strain>HPL-003</strain>
    </source>
</reference>
<dbReference type="SUPFAM" id="SSF52540">
    <property type="entry name" value="P-loop containing nucleoside triphosphate hydrolases"/>
    <property type="match status" value="1"/>
</dbReference>
<evidence type="ECO:0000256" key="4">
    <source>
        <dbReference type="ARBA" id="ARBA00022840"/>
    </source>
</evidence>
<dbReference type="FunFam" id="3.40.50.300:FF:002125">
    <property type="entry name" value="ATP-dependent helicase HrpB"/>
    <property type="match status" value="1"/>
</dbReference>
<dbReference type="Gene3D" id="1.20.120.1080">
    <property type="match status" value="1"/>
</dbReference>
<dbReference type="Gene3D" id="3.40.50.300">
    <property type="entry name" value="P-loop containing nucleotide triphosphate hydrolases"/>
    <property type="match status" value="2"/>
</dbReference>
<dbReference type="PANTHER" id="PTHR43519">
    <property type="entry name" value="ATP-DEPENDENT RNA HELICASE HRPB"/>
    <property type="match status" value="1"/>
</dbReference>
<dbReference type="AlphaFoldDB" id="G7W137"/>
<dbReference type="Pfam" id="PF00271">
    <property type="entry name" value="Helicase_C"/>
    <property type="match status" value="1"/>
</dbReference>
<dbReference type="GO" id="GO:0005524">
    <property type="term" value="F:ATP binding"/>
    <property type="evidence" value="ECO:0007669"/>
    <property type="project" value="UniProtKB-KW"/>
</dbReference>
<dbReference type="Pfam" id="PF08482">
    <property type="entry name" value="HrpB_C"/>
    <property type="match status" value="1"/>
</dbReference>
<keyword evidence="2" id="KW-0378">Hydrolase</keyword>
<dbReference type="PROSITE" id="PS51192">
    <property type="entry name" value="HELICASE_ATP_BIND_1"/>
    <property type="match status" value="1"/>
</dbReference>
<dbReference type="Proteomes" id="UP000005876">
    <property type="component" value="Chromosome"/>
</dbReference>
<protein>
    <submittedName>
        <fullName evidence="7">ATP-dependent helicase hrpB</fullName>
    </submittedName>
</protein>
<reference evidence="8" key="1">
    <citation type="submission" date="2011-11" db="EMBL/GenBank/DDBJ databases">
        <title>Complete sequence of Paenibacillus terrae HPL-003.</title>
        <authorList>
            <person name="Shin S.H."/>
            <person name="Kim S."/>
            <person name="Kim J.Y."/>
        </authorList>
    </citation>
    <scope>NUCLEOTIDE SEQUENCE [LARGE SCALE GENOMIC DNA]</scope>
    <source>
        <strain evidence="8">HPL-003</strain>
    </source>
</reference>
<feature type="domain" description="Helicase C-terminal" evidence="6">
    <location>
        <begin position="225"/>
        <end position="391"/>
    </location>
</feature>
<dbReference type="STRING" id="985665.HPL003_18930"/>
<dbReference type="InterPro" id="IPR014001">
    <property type="entry name" value="Helicase_ATP-bd"/>
</dbReference>
<organism evidence="7 8">
    <name type="scientific">Paenibacillus terrae (strain HPL-003)</name>
    <dbReference type="NCBI Taxonomy" id="985665"/>
    <lineage>
        <taxon>Bacteria</taxon>
        <taxon>Bacillati</taxon>
        <taxon>Bacillota</taxon>
        <taxon>Bacilli</taxon>
        <taxon>Bacillales</taxon>
        <taxon>Paenibacillaceae</taxon>
        <taxon>Paenibacillus</taxon>
    </lineage>
</organism>
<dbReference type="GO" id="GO:0003676">
    <property type="term" value="F:nucleic acid binding"/>
    <property type="evidence" value="ECO:0007669"/>
    <property type="project" value="InterPro"/>
</dbReference>
<gene>
    <name evidence="7" type="ordered locus">HPL003_18930</name>
</gene>
<evidence type="ECO:0000259" key="6">
    <source>
        <dbReference type="PROSITE" id="PS51194"/>
    </source>
</evidence>
<dbReference type="eggNOG" id="COG1643">
    <property type="taxonomic scope" value="Bacteria"/>
</dbReference>
<accession>G7W137</accession>
<dbReference type="SMART" id="SM00847">
    <property type="entry name" value="HA2"/>
    <property type="match status" value="1"/>
</dbReference>
<dbReference type="EMBL" id="CP003107">
    <property type="protein sequence ID" value="AET60526.1"/>
    <property type="molecule type" value="Genomic_DNA"/>
</dbReference>
<dbReference type="CDD" id="cd17990">
    <property type="entry name" value="DEXHc_HrpB"/>
    <property type="match status" value="1"/>
</dbReference>
<dbReference type="GO" id="GO:0004386">
    <property type="term" value="F:helicase activity"/>
    <property type="evidence" value="ECO:0007669"/>
    <property type="project" value="UniProtKB-KW"/>
</dbReference>
<dbReference type="SMART" id="SM00490">
    <property type="entry name" value="HELICc"/>
    <property type="match status" value="1"/>
</dbReference>
<dbReference type="PIRSF" id="PIRSF005496">
    <property type="entry name" value="ATP_hel_hrpB"/>
    <property type="match status" value="1"/>
</dbReference>
<dbReference type="InterPro" id="IPR007502">
    <property type="entry name" value="Helicase-assoc_dom"/>
</dbReference>
<evidence type="ECO:0000256" key="3">
    <source>
        <dbReference type="ARBA" id="ARBA00022806"/>
    </source>
</evidence>
<dbReference type="InterPro" id="IPR013689">
    <property type="entry name" value="RNA_helicase_ATP-dep_HrpB_C"/>
</dbReference>